<feature type="region of interest" description="Disordered" evidence="1">
    <location>
        <begin position="22"/>
        <end position="75"/>
    </location>
</feature>
<dbReference type="RefSeq" id="WP_188411077.1">
    <property type="nucleotide sequence ID" value="NZ_BMCP01000008.1"/>
</dbReference>
<evidence type="ECO:0000256" key="1">
    <source>
        <dbReference type="SAM" id="MobiDB-lite"/>
    </source>
</evidence>
<reference evidence="3" key="2">
    <citation type="submission" date="2020-09" db="EMBL/GenBank/DDBJ databases">
        <authorList>
            <person name="Sun Q."/>
            <person name="Sedlacek I."/>
        </authorList>
    </citation>
    <scope>NUCLEOTIDE SEQUENCE</scope>
    <source>
        <strain evidence="3">CCM 7684</strain>
    </source>
</reference>
<dbReference type="EMBL" id="BMCP01000008">
    <property type="protein sequence ID" value="GGE54531.1"/>
    <property type="molecule type" value="Genomic_DNA"/>
</dbReference>
<organism evidence="3 4">
    <name type="scientific">Agaricicola taiwanensis</name>
    <dbReference type="NCBI Taxonomy" id="591372"/>
    <lineage>
        <taxon>Bacteria</taxon>
        <taxon>Pseudomonadati</taxon>
        <taxon>Pseudomonadota</taxon>
        <taxon>Alphaproteobacteria</taxon>
        <taxon>Rhodobacterales</taxon>
        <taxon>Paracoccaceae</taxon>
        <taxon>Agaricicola</taxon>
    </lineage>
</organism>
<reference evidence="3" key="1">
    <citation type="journal article" date="2014" name="Int. J. Syst. Evol. Microbiol.">
        <title>Complete genome sequence of Corynebacterium casei LMG S-19264T (=DSM 44701T), isolated from a smear-ripened cheese.</title>
        <authorList>
            <consortium name="US DOE Joint Genome Institute (JGI-PGF)"/>
            <person name="Walter F."/>
            <person name="Albersmeier A."/>
            <person name="Kalinowski J."/>
            <person name="Ruckert C."/>
        </authorList>
    </citation>
    <scope>NUCLEOTIDE SEQUENCE</scope>
    <source>
        <strain evidence="3">CCM 7684</strain>
    </source>
</reference>
<accession>A0A8J2YNJ5</accession>
<keyword evidence="4" id="KW-1185">Reference proteome</keyword>
<keyword evidence="2" id="KW-0732">Signal</keyword>
<evidence type="ECO:0000313" key="4">
    <source>
        <dbReference type="Proteomes" id="UP000602745"/>
    </source>
</evidence>
<dbReference type="Gene3D" id="3.10.450.160">
    <property type="entry name" value="inner membrane protein cigr"/>
    <property type="match status" value="1"/>
</dbReference>
<sequence length="119" mass="13853">MLKPAIIAAVILSFLAPTLAQAAPRHDERRPGYSHSHRVEPQRHARPQHRDVRRHHNVRRHDWKRGQHVSNWRRQPVVKDYHRHGLRRPGPGQQWVKVDNNYMLLSMASGLILGLAAAR</sequence>
<gene>
    <name evidence="3" type="ORF">GCM10007276_34480</name>
</gene>
<dbReference type="Proteomes" id="UP000602745">
    <property type="component" value="Unassembled WGS sequence"/>
</dbReference>
<feature type="signal peptide" evidence="2">
    <location>
        <begin position="1"/>
        <end position="22"/>
    </location>
</feature>
<comment type="caution">
    <text evidence="3">The sequence shown here is derived from an EMBL/GenBank/DDBJ whole genome shotgun (WGS) entry which is preliminary data.</text>
</comment>
<evidence type="ECO:0000313" key="3">
    <source>
        <dbReference type="EMBL" id="GGE54531.1"/>
    </source>
</evidence>
<evidence type="ECO:0000256" key="2">
    <source>
        <dbReference type="SAM" id="SignalP"/>
    </source>
</evidence>
<proteinExistence type="predicted"/>
<feature type="compositionally biased region" description="Basic residues" evidence="1">
    <location>
        <begin position="44"/>
        <end position="67"/>
    </location>
</feature>
<dbReference type="InterPro" id="IPR024572">
    <property type="entry name" value="RcnB"/>
</dbReference>
<feature type="compositionally biased region" description="Basic and acidic residues" evidence="1">
    <location>
        <begin position="24"/>
        <end position="43"/>
    </location>
</feature>
<name>A0A8J2YNJ5_9RHOB</name>
<dbReference type="Pfam" id="PF11776">
    <property type="entry name" value="RcnB"/>
    <property type="match status" value="1"/>
</dbReference>
<feature type="chain" id="PRO_5035211580" evidence="2">
    <location>
        <begin position="23"/>
        <end position="119"/>
    </location>
</feature>
<dbReference type="AlphaFoldDB" id="A0A8J2YNJ5"/>
<protein>
    <submittedName>
        <fullName evidence="3">Membrane protein</fullName>
    </submittedName>
</protein>